<dbReference type="EMBL" id="RAQU01000097">
    <property type="protein sequence ID" value="RKK03225.1"/>
    <property type="molecule type" value="Genomic_DNA"/>
</dbReference>
<evidence type="ECO:0000313" key="4">
    <source>
        <dbReference type="Proteomes" id="UP000274097"/>
    </source>
</evidence>
<dbReference type="Proteomes" id="UP000278036">
    <property type="component" value="Unassembled WGS sequence"/>
</dbReference>
<dbReference type="EMBL" id="RFLX01000002">
    <property type="protein sequence ID" value="RMI26637.1"/>
    <property type="molecule type" value="Genomic_DNA"/>
</dbReference>
<name>A0A3A9JFA2_9PROT</name>
<dbReference type="Proteomes" id="UP000274097">
    <property type="component" value="Unassembled WGS sequence"/>
</dbReference>
<comment type="caution">
    <text evidence="2">The sequence shown here is derived from an EMBL/GenBank/DDBJ whole genome shotgun (WGS) entry which is preliminary data.</text>
</comment>
<feature type="region of interest" description="Disordered" evidence="1">
    <location>
        <begin position="110"/>
        <end position="135"/>
    </location>
</feature>
<evidence type="ECO:0000313" key="5">
    <source>
        <dbReference type="Proteomes" id="UP000278036"/>
    </source>
</evidence>
<keyword evidence="4" id="KW-1185">Reference proteome</keyword>
<dbReference type="InParanoid" id="A0A3A9JFA2"/>
<accession>A0A3A9JFA2</accession>
<evidence type="ECO:0000256" key="1">
    <source>
        <dbReference type="SAM" id="MobiDB-lite"/>
    </source>
</evidence>
<evidence type="ECO:0000313" key="2">
    <source>
        <dbReference type="EMBL" id="RKK03225.1"/>
    </source>
</evidence>
<dbReference type="AlphaFoldDB" id="A0A3A9JFA2"/>
<gene>
    <name evidence="2" type="ORF">D6Z83_15625</name>
    <name evidence="3" type="ORF">EBE87_05070</name>
</gene>
<sequence length="135" mass="13561">MLGLAAAAVAVIAMLPGREPGLPRIHSGANSPAATLAGPLANLCHGWGNARKDCAAFVGHFITGLSQRNPALGLCLPPPAPLAEWAALALKDTPADAPWAPVLETALTTSRTAPPLPCAPTPSPDAAPATEARPT</sequence>
<protein>
    <submittedName>
        <fullName evidence="2">Uncharacterized protein</fullName>
    </submittedName>
</protein>
<evidence type="ECO:0000313" key="3">
    <source>
        <dbReference type="EMBL" id="RMI26637.1"/>
    </source>
</evidence>
<organism evidence="2 5">
    <name type="scientific">Teichococcus wenyumeiae</name>
    <dbReference type="NCBI Taxonomy" id="2478470"/>
    <lineage>
        <taxon>Bacteria</taxon>
        <taxon>Pseudomonadati</taxon>
        <taxon>Pseudomonadota</taxon>
        <taxon>Alphaproteobacteria</taxon>
        <taxon>Acetobacterales</taxon>
        <taxon>Roseomonadaceae</taxon>
        <taxon>Roseomonas</taxon>
    </lineage>
</organism>
<proteinExistence type="predicted"/>
<reference evidence="2 5" key="1">
    <citation type="submission" date="2018-09" db="EMBL/GenBank/DDBJ databases">
        <title>Roseomonas sp. nov., isolated from feces of Tibetan antelopes in the Qinghai-Tibet plateau, China.</title>
        <authorList>
            <person name="Tian Z."/>
        </authorList>
    </citation>
    <scope>NUCLEOTIDE SEQUENCE [LARGE SCALE GENOMIC DNA]</scope>
    <source>
        <strain evidence="3 4">Z23</strain>
        <strain evidence="2 5">Z24</strain>
    </source>
</reference>
<feature type="compositionally biased region" description="Pro residues" evidence="1">
    <location>
        <begin position="114"/>
        <end position="125"/>
    </location>
</feature>
<feature type="compositionally biased region" description="Low complexity" evidence="1">
    <location>
        <begin position="126"/>
        <end position="135"/>
    </location>
</feature>